<dbReference type="SUPFAM" id="SSF52980">
    <property type="entry name" value="Restriction endonuclease-like"/>
    <property type="match status" value="1"/>
</dbReference>
<feature type="domain" description="UvrD-like helicase C-terminal" evidence="17">
    <location>
        <begin position="404"/>
        <end position="727"/>
    </location>
</feature>
<evidence type="ECO:0000256" key="9">
    <source>
        <dbReference type="ARBA" id="ARBA00023204"/>
    </source>
</evidence>
<dbReference type="PROSITE" id="PS51198">
    <property type="entry name" value="UVRD_HELICASE_ATP_BIND"/>
    <property type="match status" value="1"/>
</dbReference>
<proteinExistence type="predicted"/>
<organism evidence="18 19">
    <name type="scientific">Nocardia callitridis</name>
    <dbReference type="NCBI Taxonomy" id="648753"/>
    <lineage>
        <taxon>Bacteria</taxon>
        <taxon>Bacillati</taxon>
        <taxon>Actinomycetota</taxon>
        <taxon>Actinomycetes</taxon>
        <taxon>Mycobacteriales</taxon>
        <taxon>Nocardiaceae</taxon>
        <taxon>Nocardia</taxon>
    </lineage>
</organism>
<keyword evidence="1" id="KW-0540">Nuclease</keyword>
<dbReference type="Gene3D" id="3.90.320.10">
    <property type="match status" value="1"/>
</dbReference>
<comment type="catalytic activity">
    <reaction evidence="13">
        <text>ATP + H2O = ADP + phosphate + H(+)</text>
        <dbReference type="Rhea" id="RHEA:13065"/>
        <dbReference type="ChEBI" id="CHEBI:15377"/>
        <dbReference type="ChEBI" id="CHEBI:15378"/>
        <dbReference type="ChEBI" id="CHEBI:30616"/>
        <dbReference type="ChEBI" id="CHEBI:43474"/>
        <dbReference type="ChEBI" id="CHEBI:456216"/>
        <dbReference type="EC" id="5.6.2.4"/>
    </reaction>
</comment>
<dbReference type="InterPro" id="IPR027417">
    <property type="entry name" value="P-loop_NTPase"/>
</dbReference>
<dbReference type="Proteomes" id="UP001500603">
    <property type="component" value="Unassembled WGS sequence"/>
</dbReference>
<evidence type="ECO:0000256" key="14">
    <source>
        <dbReference type="PROSITE-ProRule" id="PRU00560"/>
    </source>
</evidence>
<evidence type="ECO:0000259" key="17">
    <source>
        <dbReference type="PROSITE" id="PS51217"/>
    </source>
</evidence>
<dbReference type="RefSeq" id="WP_345492861.1">
    <property type="nucleotide sequence ID" value="NZ_BAABJM010000001.1"/>
</dbReference>
<keyword evidence="3" id="KW-0227">DNA damage</keyword>
<evidence type="ECO:0000256" key="7">
    <source>
        <dbReference type="ARBA" id="ARBA00022840"/>
    </source>
</evidence>
<dbReference type="InterPro" id="IPR011604">
    <property type="entry name" value="PDDEXK-like_dom_sf"/>
</dbReference>
<keyword evidence="10" id="KW-0413">Isomerase</keyword>
<evidence type="ECO:0000256" key="11">
    <source>
        <dbReference type="ARBA" id="ARBA00034617"/>
    </source>
</evidence>
<evidence type="ECO:0000256" key="13">
    <source>
        <dbReference type="ARBA" id="ARBA00048988"/>
    </source>
</evidence>
<evidence type="ECO:0000256" key="2">
    <source>
        <dbReference type="ARBA" id="ARBA00022741"/>
    </source>
</evidence>
<dbReference type="Pfam" id="PF13361">
    <property type="entry name" value="UvrD_C"/>
    <property type="match status" value="1"/>
</dbReference>
<dbReference type="EC" id="5.6.2.4" evidence="12"/>
<evidence type="ECO:0000313" key="19">
    <source>
        <dbReference type="Proteomes" id="UP001500603"/>
    </source>
</evidence>
<evidence type="ECO:0000256" key="3">
    <source>
        <dbReference type="ARBA" id="ARBA00022763"/>
    </source>
</evidence>
<protein>
    <recommendedName>
        <fullName evidence="12">DNA 3'-5' helicase</fullName>
        <ecNumber evidence="12">5.6.2.4</ecNumber>
    </recommendedName>
</protein>
<feature type="region of interest" description="Disordered" evidence="15">
    <location>
        <begin position="916"/>
        <end position="962"/>
    </location>
</feature>
<comment type="catalytic activity">
    <reaction evidence="11">
        <text>Couples ATP hydrolysis with the unwinding of duplex DNA by translocating in the 3'-5' direction.</text>
        <dbReference type="EC" id="5.6.2.4"/>
    </reaction>
</comment>
<accession>A0ABP9JQ59</accession>
<feature type="binding site" evidence="14">
    <location>
        <begin position="42"/>
        <end position="49"/>
    </location>
    <ligand>
        <name>ATP</name>
        <dbReference type="ChEBI" id="CHEBI:30616"/>
    </ligand>
</feature>
<evidence type="ECO:0000256" key="1">
    <source>
        <dbReference type="ARBA" id="ARBA00022722"/>
    </source>
</evidence>
<keyword evidence="6" id="KW-0269">Exonuclease</keyword>
<dbReference type="EMBL" id="BAABJM010000001">
    <property type="protein sequence ID" value="GAA5041300.1"/>
    <property type="molecule type" value="Genomic_DNA"/>
</dbReference>
<keyword evidence="8" id="KW-0238">DNA-binding</keyword>
<evidence type="ECO:0000313" key="18">
    <source>
        <dbReference type="EMBL" id="GAA5041300.1"/>
    </source>
</evidence>
<feature type="region of interest" description="Disordered" evidence="15">
    <location>
        <begin position="875"/>
        <end position="894"/>
    </location>
</feature>
<dbReference type="InterPro" id="IPR011335">
    <property type="entry name" value="Restrct_endonuc-II-like"/>
</dbReference>
<keyword evidence="19" id="KW-1185">Reference proteome</keyword>
<dbReference type="InterPro" id="IPR014016">
    <property type="entry name" value="UvrD-like_ATP-bd"/>
</dbReference>
<dbReference type="InterPro" id="IPR038726">
    <property type="entry name" value="PDDEXK_AddAB-type"/>
</dbReference>
<feature type="region of interest" description="Disordered" evidence="15">
    <location>
        <begin position="1003"/>
        <end position="1113"/>
    </location>
</feature>
<evidence type="ECO:0000256" key="8">
    <source>
        <dbReference type="ARBA" id="ARBA00023125"/>
    </source>
</evidence>
<evidence type="ECO:0000256" key="6">
    <source>
        <dbReference type="ARBA" id="ARBA00022839"/>
    </source>
</evidence>
<gene>
    <name evidence="18" type="ORF">GCM10023318_00140</name>
</gene>
<evidence type="ECO:0000256" key="12">
    <source>
        <dbReference type="ARBA" id="ARBA00034808"/>
    </source>
</evidence>
<keyword evidence="9" id="KW-0234">DNA repair</keyword>
<dbReference type="PANTHER" id="PTHR11070">
    <property type="entry name" value="UVRD / RECB / PCRA DNA HELICASE FAMILY MEMBER"/>
    <property type="match status" value="1"/>
</dbReference>
<sequence>MTGDADARVTPRRLAEALGLPTPTDEQAAVIAAPPGPTLVVAGAGAGKTETMAARVVWMVANRLVLPDAVLGLTFTRKAAQQLTSRIRTRLARLAGSPLLRELDPTGAMRTQLSGAEPEISTYHSYAGRLLGQHGLLLPVEPAATLLTETQLWQLAHQVVRGWDGDLDTERNPVSVTEAVLALSGQLAEHLVEPEQLAQAHTELAKLVHTLPAGPRQRGGPSQVLLNVVQVQQERVALLPLVRRLADALRRRGALDFGAQMSLAARLAADHPEVGIAERERFGVVLLDEYQDTGHAQRVLLAALFGGTKHLPVRTQARGHAVEGAGSSGFAGAHRHDRPVSAEPGPDADRPRLAVTAVGDPMQSIYGWRGASAANLPRFATDFPCAPDVPAPTLPLLTSWRNPPEALALANLVAQPLRQAAIDGGGVTVDALRAKPQATPGVVAAALTETVAEEREWIAERIAAEWAATRAADAPPPTSAVLIRRNADAAPVAEALRAQGLPVEIVGLGGLLATPEVADVVATLRLIAEPGAGSAAMRVLTGARWRLGVTDLAALSRRARELSIRRFTTEGAQDITDGGTLAEALREVAPEPAERAGLADAIADPGAREQYSPSGFERIVAVGRELAALRERSGQPLAELVADVERTIGVGVEAQARRAMLGTGAGREHLDAFAEVVSGYAADTGASLNGLLAFFTAAESVENGLQPGEVEVAKDRVQVLTVHAAKGLEWEVVAVAHVSRGVFPSASASGTWLGALAELPTGLRGDRRQDDAVDGVPILDLAELYDRSDLDRAIKAHKEALEHRRIDEERRLFYVALTRTERVLLVSAHHWAETGTSPKGPSDFLLELKKAAESLEHPAYATMVIDRWADPPAADAVNPFTDSPASAPWPRDPLGSRRAVIEQGAALVREALADLRAAPRSGSSSETTTRRTSHAPRSTSVAARGDHGDAADSGPIDVFPPDQDDFVSADDFRLPVDNGDEPVDAAAVVEGSAEHHAIAKPGQMADSGYTAGPLDSADERGTDAHTGQDVGGEPVMARSVDGRGTSTRGPERTHAADTEVALPRDPASADPGDIGSTDAASNRADSGEAGASDNDYYADLNFGDLPEPPNDPDYDLPPDDIGPAAPPFESAVDPDDPEGWAADVDALLAEFQADRTSTHEVELPGQIAATALVEMRADPSKLAARLRRPLPYPPNPLARRGTAFHAWVQRWFATTRLLGLDDLPGAADGPEEAGVDAQLVAMQEAFLNSPWADRSPIEVEVPFETTLAGTVIRGRIDAVFTERVTGQPPGWIVVDWKTGAEPSEAEEPAVATQLAVYRVAWARLMAAREGGTEQQMLERVGAAFHYVRTGRTIAPSELAGPEELAELISRAAPGDSPSAPG</sequence>
<keyword evidence="5 14" id="KW-0347">Helicase</keyword>
<feature type="region of interest" description="Disordered" evidence="15">
    <location>
        <begin position="323"/>
        <end position="352"/>
    </location>
</feature>
<comment type="caution">
    <text evidence="18">The sequence shown here is derived from an EMBL/GenBank/DDBJ whole genome shotgun (WGS) entry which is preliminary data.</text>
</comment>
<dbReference type="CDD" id="cd17932">
    <property type="entry name" value="DEXQc_UvrD"/>
    <property type="match status" value="1"/>
</dbReference>
<dbReference type="InterPro" id="IPR014017">
    <property type="entry name" value="DNA_helicase_UvrD-like_C"/>
</dbReference>
<name>A0ABP9JQ59_9NOCA</name>
<dbReference type="Pfam" id="PF12705">
    <property type="entry name" value="PDDEXK_1"/>
    <property type="match status" value="1"/>
</dbReference>
<dbReference type="Pfam" id="PF00580">
    <property type="entry name" value="UvrD-helicase"/>
    <property type="match status" value="1"/>
</dbReference>
<dbReference type="Gene3D" id="3.40.50.300">
    <property type="entry name" value="P-loop containing nucleotide triphosphate hydrolases"/>
    <property type="match status" value="4"/>
</dbReference>
<evidence type="ECO:0000259" key="16">
    <source>
        <dbReference type="PROSITE" id="PS51198"/>
    </source>
</evidence>
<dbReference type="Gene3D" id="1.10.486.10">
    <property type="entry name" value="PCRA, domain 4"/>
    <property type="match status" value="1"/>
</dbReference>
<evidence type="ECO:0000256" key="4">
    <source>
        <dbReference type="ARBA" id="ARBA00022801"/>
    </source>
</evidence>
<dbReference type="PROSITE" id="PS51217">
    <property type="entry name" value="UVRD_HELICASE_CTER"/>
    <property type="match status" value="1"/>
</dbReference>
<dbReference type="SUPFAM" id="SSF52540">
    <property type="entry name" value="P-loop containing nucleoside triphosphate hydrolases"/>
    <property type="match status" value="1"/>
</dbReference>
<keyword evidence="4 14" id="KW-0378">Hydrolase</keyword>
<evidence type="ECO:0000256" key="5">
    <source>
        <dbReference type="ARBA" id="ARBA00022806"/>
    </source>
</evidence>
<keyword evidence="7 14" id="KW-0067">ATP-binding</keyword>
<dbReference type="InterPro" id="IPR000212">
    <property type="entry name" value="DNA_helicase_UvrD/REP"/>
</dbReference>
<reference evidence="19" key="1">
    <citation type="journal article" date="2019" name="Int. J. Syst. Evol. Microbiol.">
        <title>The Global Catalogue of Microorganisms (GCM) 10K type strain sequencing project: providing services to taxonomists for standard genome sequencing and annotation.</title>
        <authorList>
            <consortium name="The Broad Institute Genomics Platform"/>
            <consortium name="The Broad Institute Genome Sequencing Center for Infectious Disease"/>
            <person name="Wu L."/>
            <person name="Ma J."/>
        </authorList>
    </citation>
    <scope>NUCLEOTIDE SEQUENCE [LARGE SCALE GENOMIC DNA]</scope>
    <source>
        <strain evidence="19">JCM 18298</strain>
    </source>
</reference>
<keyword evidence="2 14" id="KW-0547">Nucleotide-binding</keyword>
<evidence type="ECO:0000256" key="10">
    <source>
        <dbReference type="ARBA" id="ARBA00023235"/>
    </source>
</evidence>
<evidence type="ECO:0000256" key="15">
    <source>
        <dbReference type="SAM" id="MobiDB-lite"/>
    </source>
</evidence>
<feature type="domain" description="UvrD-like helicase ATP-binding" evidence="16">
    <location>
        <begin position="21"/>
        <end position="403"/>
    </location>
</feature>
<dbReference type="PANTHER" id="PTHR11070:SF55">
    <property type="entry name" value="DNA 3'-5' HELICASE"/>
    <property type="match status" value="1"/>
</dbReference>